<evidence type="ECO:0000256" key="1">
    <source>
        <dbReference type="ARBA" id="ARBA00022821"/>
    </source>
</evidence>
<evidence type="ECO:0000313" key="3">
    <source>
        <dbReference type="EMBL" id="KYP76993.1"/>
    </source>
</evidence>
<protein>
    <recommendedName>
        <fullName evidence="2">Disease resistance protein At4g27190-like leucine-rich repeats domain-containing protein</fullName>
    </recommendedName>
</protein>
<gene>
    <name evidence="3" type="ORF">KK1_021256</name>
</gene>
<dbReference type="SUPFAM" id="SSF52058">
    <property type="entry name" value="L domain-like"/>
    <property type="match status" value="1"/>
</dbReference>
<proteinExistence type="predicted"/>
<dbReference type="STRING" id="3821.A0A151UCF0"/>
<keyword evidence="4" id="KW-1185">Reference proteome</keyword>
<dbReference type="PANTHER" id="PTHR33463:SF209">
    <property type="entry name" value="DISEASE RESISTANCE PROTEIN RPS2-LIKE"/>
    <property type="match status" value="1"/>
</dbReference>
<name>A0A151UCF0_CAJCA</name>
<sequence length="214" mass="24577">MSDTQIMETPSRLKKLALQSLSELRHVWGKNSEGVLIFSNLQEVVVNYCRNLQTLFPASLAKNLEKLEKLEIGSCHKLQAIYLFTSSAAKKLVNLEYIIVVDCKSVTEIVAREGDEDEDEHKGEGEDKYENEMMFKKLQILFLDSLPKIESIYTGCSTLNFPSLELVEFIRCYSTELFRPGDKVPTELKVKIDGLYWEDDINYAIMQQFDEETA</sequence>
<dbReference type="Gene3D" id="3.80.10.10">
    <property type="entry name" value="Ribonuclease Inhibitor"/>
    <property type="match status" value="1"/>
</dbReference>
<dbReference type="InterPro" id="IPR050905">
    <property type="entry name" value="Plant_NBS-LRR"/>
</dbReference>
<evidence type="ECO:0000313" key="4">
    <source>
        <dbReference type="Proteomes" id="UP000075243"/>
    </source>
</evidence>
<dbReference type="InterPro" id="IPR032675">
    <property type="entry name" value="LRR_dom_sf"/>
</dbReference>
<dbReference type="OMA" id="WEDDINY"/>
<keyword evidence="1" id="KW-0611">Plant defense</keyword>
<dbReference type="Proteomes" id="UP000075243">
    <property type="component" value="Chromosome 1"/>
</dbReference>
<dbReference type="Pfam" id="PF23247">
    <property type="entry name" value="LRR_RPS2"/>
    <property type="match status" value="2"/>
</dbReference>
<dbReference type="AlphaFoldDB" id="A0A151UCF0"/>
<reference evidence="3 4" key="1">
    <citation type="journal article" date="2012" name="Nat. Biotechnol.">
        <title>Draft genome sequence of pigeonpea (Cajanus cajan), an orphan legume crop of resource-poor farmers.</title>
        <authorList>
            <person name="Varshney R.K."/>
            <person name="Chen W."/>
            <person name="Li Y."/>
            <person name="Bharti A.K."/>
            <person name="Saxena R.K."/>
            <person name="Schlueter J.A."/>
            <person name="Donoghue M.T."/>
            <person name="Azam S."/>
            <person name="Fan G."/>
            <person name="Whaley A.M."/>
            <person name="Farmer A.D."/>
            <person name="Sheridan J."/>
            <person name="Iwata A."/>
            <person name="Tuteja R."/>
            <person name="Penmetsa R.V."/>
            <person name="Wu W."/>
            <person name="Upadhyaya H.D."/>
            <person name="Yang S.P."/>
            <person name="Shah T."/>
            <person name="Saxena K.B."/>
            <person name="Michael T."/>
            <person name="McCombie W.R."/>
            <person name="Yang B."/>
            <person name="Zhang G."/>
            <person name="Yang H."/>
            <person name="Wang J."/>
            <person name="Spillane C."/>
            <person name="Cook D.R."/>
            <person name="May G.D."/>
            <person name="Xu X."/>
            <person name="Jackson S.A."/>
        </authorList>
    </citation>
    <scope>NUCLEOTIDE SEQUENCE [LARGE SCALE GENOMIC DNA]</scope>
    <source>
        <strain evidence="4">cv. Asha</strain>
    </source>
</reference>
<organism evidence="3 4">
    <name type="scientific">Cajanus cajan</name>
    <name type="common">Pigeon pea</name>
    <name type="synonym">Cajanus indicus</name>
    <dbReference type="NCBI Taxonomy" id="3821"/>
    <lineage>
        <taxon>Eukaryota</taxon>
        <taxon>Viridiplantae</taxon>
        <taxon>Streptophyta</taxon>
        <taxon>Embryophyta</taxon>
        <taxon>Tracheophyta</taxon>
        <taxon>Spermatophyta</taxon>
        <taxon>Magnoliopsida</taxon>
        <taxon>eudicotyledons</taxon>
        <taxon>Gunneridae</taxon>
        <taxon>Pentapetalae</taxon>
        <taxon>rosids</taxon>
        <taxon>fabids</taxon>
        <taxon>Fabales</taxon>
        <taxon>Fabaceae</taxon>
        <taxon>Papilionoideae</taxon>
        <taxon>50 kb inversion clade</taxon>
        <taxon>NPAAA clade</taxon>
        <taxon>indigoferoid/millettioid clade</taxon>
        <taxon>Phaseoleae</taxon>
        <taxon>Cajanus</taxon>
    </lineage>
</organism>
<evidence type="ECO:0000259" key="2">
    <source>
        <dbReference type="Pfam" id="PF23247"/>
    </source>
</evidence>
<accession>A0A151UCF0</accession>
<dbReference type="PANTHER" id="PTHR33463">
    <property type="entry name" value="NB-ARC DOMAIN-CONTAINING PROTEIN-RELATED"/>
    <property type="match status" value="1"/>
</dbReference>
<feature type="domain" description="Disease resistance protein At4g27190-like leucine-rich repeats" evidence="2">
    <location>
        <begin position="4"/>
        <end position="75"/>
    </location>
</feature>
<dbReference type="InterPro" id="IPR057135">
    <property type="entry name" value="At4g27190-like_LRR"/>
</dbReference>
<dbReference type="Gramene" id="C.cajan_20641.t">
    <property type="protein sequence ID" value="C.cajan_20641.t"/>
    <property type="gene ID" value="C.cajan_20641"/>
</dbReference>
<feature type="domain" description="Disease resistance protein At4g27190-like leucine-rich repeats" evidence="2">
    <location>
        <begin position="83"/>
        <end position="174"/>
    </location>
</feature>
<dbReference type="EMBL" id="CM003603">
    <property type="protein sequence ID" value="KYP76993.1"/>
    <property type="molecule type" value="Genomic_DNA"/>
</dbReference>